<feature type="compositionally biased region" description="Polar residues" evidence="2">
    <location>
        <begin position="106"/>
        <end position="134"/>
    </location>
</feature>
<accession>A0A1L9RUT7</accession>
<organism evidence="3 4">
    <name type="scientific">Aspergillus wentii DTO 134E9</name>
    <dbReference type="NCBI Taxonomy" id="1073089"/>
    <lineage>
        <taxon>Eukaryota</taxon>
        <taxon>Fungi</taxon>
        <taxon>Dikarya</taxon>
        <taxon>Ascomycota</taxon>
        <taxon>Pezizomycotina</taxon>
        <taxon>Eurotiomycetes</taxon>
        <taxon>Eurotiomycetidae</taxon>
        <taxon>Eurotiales</taxon>
        <taxon>Aspergillaceae</taxon>
        <taxon>Aspergillus</taxon>
        <taxon>Aspergillus subgen. Cremei</taxon>
    </lineage>
</organism>
<feature type="compositionally biased region" description="Pro residues" evidence="2">
    <location>
        <begin position="492"/>
        <end position="502"/>
    </location>
</feature>
<dbReference type="RefSeq" id="XP_040692330.1">
    <property type="nucleotide sequence ID" value="XM_040832634.1"/>
</dbReference>
<dbReference type="VEuPathDB" id="FungiDB:ASPWEDRAFT_24569"/>
<sequence>MDGSMAEGISTSFQTCTSFQPHDSEGLFPFENIPPPPSFSHLHVNDLGLTPSPGSQLQQPSDATRASSQHENISLSNKDGAPQEGLLVDKNASTRQTEGSLHGVEDTSQIRTSNQDTSSQDAQSLNFDGNNSFHTGDKMGLQNNLAQDAAKDIANALPDLNGPHNTEQLFYDPLFDSDFALRELESAFDSRKRTGDEAFPTEFDIWGPPEKRRILELPPNQSNTTPPGETPSLSSPNSSLRPDPVETAPHTPAGMERSQTPNSLFDTADPLFEDATFSIPFDMNFENVEERSGFENFDADLSNAIDAIERDPIPATYSDIADELPSLSDFTKHRFDLDAHDIAASTSRDILQRVDQEPQYLSPYPRYRGPLGYLPSAPGIHVRCIEVAEDQVNYRIENFKRKVQQLTHERNKYKTAWTQWTTVDSKTGKTKEQLLREENASLRRVSSQHQRRVEEYKTEAESWKGQLHNLATLYNNLLYEIQVQQKIPTIAPAPPGYKPRPAPVNHNAQMQYPAPNQQPSIPGQAPQSQLSQLQNAPETRPRPQTAVPNQQPTVPGSQPQGPPTNPRAEPRSETVTIDLTDDDTNAAPDSVRSSPAPKSGGPELLQSFRNKKYGWLGNDGQSTGRQSVTGASPVSGQENSQASTNSPLHNTQSVDADSNGDPAIDNDLTRTMEDELARG</sequence>
<feature type="compositionally biased region" description="Polar residues" evidence="2">
    <location>
        <begin position="506"/>
        <end position="537"/>
    </location>
</feature>
<feature type="region of interest" description="Disordered" evidence="2">
    <location>
        <begin position="16"/>
        <end position="139"/>
    </location>
</feature>
<evidence type="ECO:0000256" key="2">
    <source>
        <dbReference type="SAM" id="MobiDB-lite"/>
    </source>
</evidence>
<feature type="compositionally biased region" description="Polar residues" evidence="2">
    <location>
        <begin position="546"/>
        <end position="559"/>
    </location>
</feature>
<proteinExistence type="predicted"/>
<dbReference type="Proteomes" id="UP000184383">
    <property type="component" value="Unassembled WGS sequence"/>
</dbReference>
<dbReference type="GeneID" id="63748482"/>
<feature type="compositionally biased region" description="Basic and acidic residues" evidence="2">
    <location>
        <begin position="667"/>
        <end position="679"/>
    </location>
</feature>
<feature type="compositionally biased region" description="Polar residues" evidence="2">
    <location>
        <begin position="619"/>
        <end position="656"/>
    </location>
</feature>
<evidence type="ECO:0000313" key="4">
    <source>
        <dbReference type="Proteomes" id="UP000184383"/>
    </source>
</evidence>
<keyword evidence="4" id="KW-1185">Reference proteome</keyword>
<feature type="coiled-coil region" evidence="1">
    <location>
        <begin position="396"/>
        <end position="466"/>
    </location>
</feature>
<feature type="region of interest" description="Disordered" evidence="2">
    <location>
        <begin position="492"/>
        <end position="679"/>
    </location>
</feature>
<feature type="region of interest" description="Disordered" evidence="2">
    <location>
        <begin position="190"/>
        <end position="267"/>
    </location>
</feature>
<gene>
    <name evidence="3" type="ORF">ASPWEDRAFT_24569</name>
</gene>
<protein>
    <submittedName>
        <fullName evidence="3">Uncharacterized protein</fullName>
    </submittedName>
</protein>
<evidence type="ECO:0000313" key="3">
    <source>
        <dbReference type="EMBL" id="OJJ38654.1"/>
    </source>
</evidence>
<name>A0A1L9RUT7_ASPWE</name>
<feature type="compositionally biased region" description="Low complexity" evidence="2">
    <location>
        <begin position="231"/>
        <end position="240"/>
    </location>
</feature>
<keyword evidence="1" id="KW-0175">Coiled coil</keyword>
<dbReference type="OrthoDB" id="4366200at2759"/>
<reference evidence="4" key="1">
    <citation type="journal article" date="2017" name="Genome Biol.">
        <title>Comparative genomics reveals high biological diversity and specific adaptations in the industrially and medically important fungal genus Aspergillus.</title>
        <authorList>
            <person name="de Vries R.P."/>
            <person name="Riley R."/>
            <person name="Wiebenga A."/>
            <person name="Aguilar-Osorio G."/>
            <person name="Amillis S."/>
            <person name="Uchima C.A."/>
            <person name="Anderluh G."/>
            <person name="Asadollahi M."/>
            <person name="Askin M."/>
            <person name="Barry K."/>
            <person name="Battaglia E."/>
            <person name="Bayram O."/>
            <person name="Benocci T."/>
            <person name="Braus-Stromeyer S.A."/>
            <person name="Caldana C."/>
            <person name="Canovas D."/>
            <person name="Cerqueira G.C."/>
            <person name="Chen F."/>
            <person name="Chen W."/>
            <person name="Choi C."/>
            <person name="Clum A."/>
            <person name="Dos Santos R.A."/>
            <person name="Damasio A.R."/>
            <person name="Diallinas G."/>
            <person name="Emri T."/>
            <person name="Fekete E."/>
            <person name="Flipphi M."/>
            <person name="Freyberg S."/>
            <person name="Gallo A."/>
            <person name="Gournas C."/>
            <person name="Habgood R."/>
            <person name="Hainaut M."/>
            <person name="Harispe M.L."/>
            <person name="Henrissat B."/>
            <person name="Hilden K.S."/>
            <person name="Hope R."/>
            <person name="Hossain A."/>
            <person name="Karabika E."/>
            <person name="Karaffa L."/>
            <person name="Karanyi Z."/>
            <person name="Krasevec N."/>
            <person name="Kuo A."/>
            <person name="Kusch H."/>
            <person name="LaButti K."/>
            <person name="Lagendijk E.L."/>
            <person name="Lapidus A."/>
            <person name="Levasseur A."/>
            <person name="Lindquist E."/>
            <person name="Lipzen A."/>
            <person name="Logrieco A.F."/>
            <person name="MacCabe A."/>
            <person name="Maekelae M.R."/>
            <person name="Malavazi I."/>
            <person name="Melin P."/>
            <person name="Meyer V."/>
            <person name="Mielnichuk N."/>
            <person name="Miskei M."/>
            <person name="Molnar A.P."/>
            <person name="Mule G."/>
            <person name="Ngan C.Y."/>
            <person name="Orejas M."/>
            <person name="Orosz E."/>
            <person name="Ouedraogo J.P."/>
            <person name="Overkamp K.M."/>
            <person name="Park H.-S."/>
            <person name="Perrone G."/>
            <person name="Piumi F."/>
            <person name="Punt P.J."/>
            <person name="Ram A.F."/>
            <person name="Ramon A."/>
            <person name="Rauscher S."/>
            <person name="Record E."/>
            <person name="Riano-Pachon D.M."/>
            <person name="Robert V."/>
            <person name="Roehrig J."/>
            <person name="Ruller R."/>
            <person name="Salamov A."/>
            <person name="Salih N.S."/>
            <person name="Samson R.A."/>
            <person name="Sandor E."/>
            <person name="Sanguinetti M."/>
            <person name="Schuetze T."/>
            <person name="Sepcic K."/>
            <person name="Shelest E."/>
            <person name="Sherlock G."/>
            <person name="Sophianopoulou V."/>
            <person name="Squina F.M."/>
            <person name="Sun H."/>
            <person name="Susca A."/>
            <person name="Todd R.B."/>
            <person name="Tsang A."/>
            <person name="Unkles S.E."/>
            <person name="van de Wiele N."/>
            <person name="van Rossen-Uffink D."/>
            <person name="Oliveira J.V."/>
            <person name="Vesth T.C."/>
            <person name="Visser J."/>
            <person name="Yu J.-H."/>
            <person name="Zhou M."/>
            <person name="Andersen M.R."/>
            <person name="Archer D.B."/>
            <person name="Baker S.E."/>
            <person name="Benoit I."/>
            <person name="Brakhage A.A."/>
            <person name="Braus G.H."/>
            <person name="Fischer R."/>
            <person name="Frisvad J.C."/>
            <person name="Goldman G.H."/>
            <person name="Houbraken J."/>
            <person name="Oakley B."/>
            <person name="Pocsi I."/>
            <person name="Scazzocchio C."/>
            <person name="Seiboth B."/>
            <person name="vanKuyk P.A."/>
            <person name="Wortman J."/>
            <person name="Dyer P.S."/>
            <person name="Grigoriev I.V."/>
        </authorList>
    </citation>
    <scope>NUCLEOTIDE SEQUENCE [LARGE SCALE GENOMIC DNA]</scope>
    <source>
        <strain evidence="4">DTO 134E9</strain>
    </source>
</reference>
<dbReference type="EMBL" id="KV878210">
    <property type="protein sequence ID" value="OJJ38654.1"/>
    <property type="molecule type" value="Genomic_DNA"/>
</dbReference>
<dbReference type="AlphaFoldDB" id="A0A1L9RUT7"/>
<evidence type="ECO:0000256" key="1">
    <source>
        <dbReference type="SAM" id="Coils"/>
    </source>
</evidence>
<feature type="compositionally biased region" description="Polar residues" evidence="2">
    <location>
        <begin position="52"/>
        <end position="77"/>
    </location>
</feature>